<gene>
    <name evidence="2" type="ORF">PCOR1329_LOCUS2716</name>
</gene>
<dbReference type="Proteomes" id="UP001189429">
    <property type="component" value="Unassembled WGS sequence"/>
</dbReference>
<name>A0ABN9PGN9_9DINO</name>
<dbReference type="EMBL" id="CAUYUJ010000685">
    <property type="protein sequence ID" value="CAK0791953.1"/>
    <property type="molecule type" value="Genomic_DNA"/>
</dbReference>
<comment type="caution">
    <text evidence="2">The sequence shown here is derived from an EMBL/GenBank/DDBJ whole genome shotgun (WGS) entry which is preliminary data.</text>
</comment>
<feature type="compositionally biased region" description="Basic and acidic residues" evidence="1">
    <location>
        <begin position="63"/>
        <end position="73"/>
    </location>
</feature>
<protein>
    <submittedName>
        <fullName evidence="2">Uncharacterized protein</fullName>
    </submittedName>
</protein>
<feature type="region of interest" description="Disordered" evidence="1">
    <location>
        <begin position="92"/>
        <end position="113"/>
    </location>
</feature>
<feature type="non-terminal residue" evidence="2">
    <location>
        <position position="1"/>
    </location>
</feature>
<accession>A0ABN9PGN9</accession>
<keyword evidence="3" id="KW-1185">Reference proteome</keyword>
<proteinExistence type="predicted"/>
<evidence type="ECO:0000313" key="2">
    <source>
        <dbReference type="EMBL" id="CAK0791953.1"/>
    </source>
</evidence>
<feature type="compositionally biased region" description="Low complexity" evidence="1">
    <location>
        <begin position="92"/>
        <end position="101"/>
    </location>
</feature>
<feature type="non-terminal residue" evidence="2">
    <location>
        <position position="144"/>
    </location>
</feature>
<reference evidence="2" key="1">
    <citation type="submission" date="2023-10" db="EMBL/GenBank/DDBJ databases">
        <authorList>
            <person name="Chen Y."/>
            <person name="Shah S."/>
            <person name="Dougan E. K."/>
            <person name="Thang M."/>
            <person name="Chan C."/>
        </authorList>
    </citation>
    <scope>NUCLEOTIDE SEQUENCE [LARGE SCALE GENOMIC DNA]</scope>
</reference>
<evidence type="ECO:0000256" key="1">
    <source>
        <dbReference type="SAM" id="MobiDB-lite"/>
    </source>
</evidence>
<feature type="compositionally biased region" description="Polar residues" evidence="1">
    <location>
        <begin position="47"/>
        <end position="60"/>
    </location>
</feature>
<sequence>ARRGEPSPKFRRFQPGSPRWSQDQPQEQRRVPCHGCQGEHPKLRRFQPSSPRWSQDQPQEQRWAPDHGHQVRAPERALTATALRPSHLLAARAGRQAQQRPQQRRVERHGAPVRVPSAHVLLCRAAEGVLGRSRGRRRRLRAVG</sequence>
<organism evidence="2 3">
    <name type="scientific">Prorocentrum cordatum</name>
    <dbReference type="NCBI Taxonomy" id="2364126"/>
    <lineage>
        <taxon>Eukaryota</taxon>
        <taxon>Sar</taxon>
        <taxon>Alveolata</taxon>
        <taxon>Dinophyceae</taxon>
        <taxon>Prorocentrales</taxon>
        <taxon>Prorocentraceae</taxon>
        <taxon>Prorocentrum</taxon>
    </lineage>
</organism>
<evidence type="ECO:0000313" key="3">
    <source>
        <dbReference type="Proteomes" id="UP001189429"/>
    </source>
</evidence>
<feature type="region of interest" description="Disordered" evidence="1">
    <location>
        <begin position="1"/>
        <end position="73"/>
    </location>
</feature>